<name>A0A3B0P985_MYCSY</name>
<dbReference type="AlphaFoldDB" id="A0A3B0P985"/>
<reference evidence="2" key="1">
    <citation type="submission" date="2018-06" db="EMBL/GenBank/DDBJ databases">
        <authorList>
            <consortium name="Pathogen Informatics"/>
        </authorList>
    </citation>
    <scope>NUCLEOTIDE SEQUENCE [LARGE SCALE GENOMIC DNA]</scope>
    <source>
        <strain evidence="2">NCTC10124</strain>
    </source>
</reference>
<gene>
    <name evidence="1" type="ORF">NCTC10124_00477</name>
</gene>
<dbReference type="Proteomes" id="UP000259328">
    <property type="component" value="Chromosome"/>
</dbReference>
<protein>
    <submittedName>
        <fullName evidence="1">Uncharacterized protein</fullName>
    </submittedName>
</protein>
<accession>A0A3B0P985</accession>
<proteinExistence type="predicted"/>
<organism evidence="1 2">
    <name type="scientific">Mycoplasmopsis synoviae</name>
    <name type="common">Mycoplasma synoviae</name>
    <dbReference type="NCBI Taxonomy" id="2109"/>
    <lineage>
        <taxon>Bacteria</taxon>
        <taxon>Bacillati</taxon>
        <taxon>Mycoplasmatota</taxon>
        <taxon>Mycoplasmoidales</taxon>
        <taxon>Metamycoplasmataceae</taxon>
        <taxon>Mycoplasmopsis</taxon>
    </lineage>
</organism>
<feature type="non-terminal residue" evidence="1">
    <location>
        <position position="33"/>
    </location>
</feature>
<sequence>MPKIVVDDGYVADTTKDNKEANKTTNQEKLKAW</sequence>
<evidence type="ECO:0000313" key="1">
    <source>
        <dbReference type="EMBL" id="SYV92750.1"/>
    </source>
</evidence>
<evidence type="ECO:0000313" key="2">
    <source>
        <dbReference type="Proteomes" id="UP000259328"/>
    </source>
</evidence>
<dbReference type="EMBL" id="LS991953">
    <property type="protein sequence ID" value="SYV92750.1"/>
    <property type="molecule type" value="Genomic_DNA"/>
</dbReference>